<evidence type="ECO:0000256" key="9">
    <source>
        <dbReference type="SAM" id="SignalP"/>
    </source>
</evidence>
<proteinExistence type="inferred from homology"/>
<dbReference type="InterPro" id="IPR023997">
    <property type="entry name" value="TonB-dep_OMP_SusC/RagA_CS"/>
</dbReference>
<keyword evidence="9" id="KW-0732">Signal</keyword>
<protein>
    <submittedName>
        <fullName evidence="11">SusC/RagA family TonB-linked outer membrane protein</fullName>
    </submittedName>
</protein>
<keyword evidence="3 7" id="KW-1134">Transmembrane beta strand</keyword>
<dbReference type="SUPFAM" id="SSF49464">
    <property type="entry name" value="Carboxypeptidase regulatory domain-like"/>
    <property type="match status" value="1"/>
</dbReference>
<comment type="subcellular location">
    <subcellularLocation>
        <location evidence="1 7">Cell outer membrane</location>
        <topology evidence="1 7">Multi-pass membrane protein</topology>
    </subcellularLocation>
</comment>
<dbReference type="NCBIfam" id="TIGR04056">
    <property type="entry name" value="OMP_RagA_SusC"/>
    <property type="match status" value="1"/>
</dbReference>
<evidence type="ECO:0000256" key="8">
    <source>
        <dbReference type="SAM" id="MobiDB-lite"/>
    </source>
</evidence>
<feature type="compositionally biased region" description="Gly residues" evidence="8">
    <location>
        <begin position="204"/>
        <end position="214"/>
    </location>
</feature>
<dbReference type="InterPro" id="IPR037066">
    <property type="entry name" value="Plug_dom_sf"/>
</dbReference>
<feature type="region of interest" description="Disordered" evidence="8">
    <location>
        <begin position="316"/>
        <end position="337"/>
    </location>
</feature>
<gene>
    <name evidence="11" type="ORF">QTN47_14190</name>
</gene>
<dbReference type="InterPro" id="IPR036942">
    <property type="entry name" value="Beta-barrel_TonB_sf"/>
</dbReference>
<comment type="similarity">
    <text evidence="7">Belongs to the TonB-dependent receptor family.</text>
</comment>
<feature type="compositionally biased region" description="Polar residues" evidence="8">
    <location>
        <begin position="327"/>
        <end position="337"/>
    </location>
</feature>
<feature type="domain" description="TonB-dependent receptor plug" evidence="10">
    <location>
        <begin position="126"/>
        <end position="251"/>
    </location>
</feature>
<dbReference type="SUPFAM" id="SSF56935">
    <property type="entry name" value="Porins"/>
    <property type="match status" value="1"/>
</dbReference>
<dbReference type="RefSeq" id="WP_369330069.1">
    <property type="nucleotide sequence ID" value="NZ_JAULBC010000004.1"/>
</dbReference>
<dbReference type="EMBL" id="JAULBC010000004">
    <property type="protein sequence ID" value="MEX6688660.1"/>
    <property type="molecule type" value="Genomic_DNA"/>
</dbReference>
<evidence type="ECO:0000256" key="4">
    <source>
        <dbReference type="ARBA" id="ARBA00022692"/>
    </source>
</evidence>
<name>A0ABV3ZGM8_9BACT</name>
<feature type="compositionally biased region" description="Low complexity" evidence="8">
    <location>
        <begin position="215"/>
        <end position="226"/>
    </location>
</feature>
<dbReference type="NCBIfam" id="TIGR04057">
    <property type="entry name" value="SusC_RagA_signa"/>
    <property type="match status" value="1"/>
</dbReference>
<dbReference type="Gene3D" id="2.40.170.20">
    <property type="entry name" value="TonB-dependent receptor, beta-barrel domain"/>
    <property type="match status" value="1"/>
</dbReference>
<evidence type="ECO:0000256" key="6">
    <source>
        <dbReference type="ARBA" id="ARBA00023237"/>
    </source>
</evidence>
<keyword evidence="4 7" id="KW-0812">Transmembrane</keyword>
<evidence type="ECO:0000256" key="3">
    <source>
        <dbReference type="ARBA" id="ARBA00022452"/>
    </source>
</evidence>
<accession>A0ABV3ZGM8</accession>
<feature type="signal peptide" evidence="9">
    <location>
        <begin position="1"/>
        <end position="29"/>
    </location>
</feature>
<evidence type="ECO:0000313" key="11">
    <source>
        <dbReference type="EMBL" id="MEX6688660.1"/>
    </source>
</evidence>
<evidence type="ECO:0000256" key="7">
    <source>
        <dbReference type="PROSITE-ProRule" id="PRU01360"/>
    </source>
</evidence>
<dbReference type="Gene3D" id="2.170.130.10">
    <property type="entry name" value="TonB-dependent receptor, plug domain"/>
    <property type="match status" value="1"/>
</dbReference>
<keyword evidence="5 7" id="KW-0472">Membrane</keyword>
<dbReference type="InterPro" id="IPR039426">
    <property type="entry name" value="TonB-dep_rcpt-like"/>
</dbReference>
<organism evidence="11 12">
    <name type="scientific">Danxiaibacter flavus</name>
    <dbReference type="NCBI Taxonomy" id="3049108"/>
    <lineage>
        <taxon>Bacteria</taxon>
        <taxon>Pseudomonadati</taxon>
        <taxon>Bacteroidota</taxon>
        <taxon>Chitinophagia</taxon>
        <taxon>Chitinophagales</taxon>
        <taxon>Chitinophagaceae</taxon>
        <taxon>Danxiaibacter</taxon>
    </lineage>
</organism>
<evidence type="ECO:0000313" key="12">
    <source>
        <dbReference type="Proteomes" id="UP001560573"/>
    </source>
</evidence>
<dbReference type="Gene3D" id="2.60.40.1120">
    <property type="entry name" value="Carboxypeptidase-like, regulatory domain"/>
    <property type="match status" value="1"/>
</dbReference>
<keyword evidence="12" id="KW-1185">Reference proteome</keyword>
<dbReference type="InterPro" id="IPR008969">
    <property type="entry name" value="CarboxyPept-like_regulatory"/>
</dbReference>
<dbReference type="InterPro" id="IPR023996">
    <property type="entry name" value="TonB-dep_OMP_SusC/RagA"/>
</dbReference>
<dbReference type="Proteomes" id="UP001560573">
    <property type="component" value="Unassembled WGS sequence"/>
</dbReference>
<dbReference type="Pfam" id="PF13715">
    <property type="entry name" value="CarbopepD_reg_2"/>
    <property type="match status" value="1"/>
</dbReference>
<evidence type="ECO:0000256" key="5">
    <source>
        <dbReference type="ARBA" id="ARBA00023136"/>
    </source>
</evidence>
<evidence type="ECO:0000259" key="10">
    <source>
        <dbReference type="Pfam" id="PF07715"/>
    </source>
</evidence>
<dbReference type="PROSITE" id="PS52016">
    <property type="entry name" value="TONB_DEPENDENT_REC_3"/>
    <property type="match status" value="1"/>
</dbReference>
<sequence>MWNLFKTGATPTVKQTLLLLVFACCGLFAAAQTIRGNITDPGGKPLAGATVQVKGGNKAVTADSLGQYVIEASNYATLIFTHVGYNMQEVAVSGRDVVNVNLASNTRNLDEVVVTALGIRKETKRLGYSTATVNTEQLTTTRTVNLGNSLQGKVAGLNVSPPTGGPGASSKIRIRGQSSFGGNNSPLIIVNGIPINNSAISAGGSAGNGTGNPTGGSSDQGDGLQSINQDDIESMTVLKGAAAAALYGFRAKDGAIIITTKSGRVGSGIGIEVNSNFQAEQALDYTDFQYQYGQGEYGKRPTTVAEAQSSGVHSFGEKFDGKPTPQFDGSTQPYSPNKNRIKDFYETGTNWTNSIALTGANDKGHFRISFANTDANAIIPNSAYHKKIFNVGIGYRFTEKLSAQLNANYSNENNQNPPQIGIQDMNANTTIYTMANSINVAWLKNYTDANGNEMPLARFTNRNNPYWVALHRFENVKRDRIFGNVSLRYQFTKWLYAQGRIGQDYFTRPYNYDRPTGTRSIAPAPSGFNGYYYQDVTTFRERNMDLLIGANKTFGDFGVDVTVGGNQMQQIYDNMSTAVTNFYVRDLYTIGNGQIKNPNYSYAKKKVNSIYGSAEFSYKNFLYVNVTARNDWFSTLNPNSNNYLYPSVSGSFVFSEALHTPAWINFGKLRVAYAEVGGDTDPYSNNLYYAINANPFNGTALGNINGTVSPNANLRPLKVKEAEAGIELRMFDNRVNLDFAAYRKNTVDEILNVDISAASGFNQTKVNIGELRNEGFEMLLNLVPVKTKTFSWETGINGSYNVSKVLELAGGQQRFDVGTGEFFGFVSHEVGKPLASLRGFDYKRDAQGNIITSAGLPIQGNLVTYGSAIPKWVGGWLNTFNYKGFRIFAQIDFKAGYKILSNSNLNFLREGLSQQSLVGREGGVTFNSVNADGSKNTTSVEAETFYTAYRSTAIATPFVYDGSFVRWRTLSVGYDFTRFMKKTPFKGLTVSLLVRNVLMIKKYIDNLDPEAQVSSSDNLQGIETHTLPTTRGYGINLNFRL</sequence>
<keyword evidence="6 7" id="KW-0998">Cell outer membrane</keyword>
<dbReference type="InterPro" id="IPR012910">
    <property type="entry name" value="Plug_dom"/>
</dbReference>
<evidence type="ECO:0000256" key="1">
    <source>
        <dbReference type="ARBA" id="ARBA00004571"/>
    </source>
</evidence>
<keyword evidence="2 7" id="KW-0813">Transport</keyword>
<feature type="chain" id="PRO_5045100405" evidence="9">
    <location>
        <begin position="30"/>
        <end position="1041"/>
    </location>
</feature>
<dbReference type="Pfam" id="PF07715">
    <property type="entry name" value="Plug"/>
    <property type="match status" value="1"/>
</dbReference>
<feature type="region of interest" description="Disordered" evidence="8">
    <location>
        <begin position="204"/>
        <end position="226"/>
    </location>
</feature>
<reference evidence="11 12" key="1">
    <citation type="submission" date="2023-07" db="EMBL/GenBank/DDBJ databases">
        <authorList>
            <person name="Lian W.-H."/>
        </authorList>
    </citation>
    <scope>NUCLEOTIDE SEQUENCE [LARGE SCALE GENOMIC DNA]</scope>
    <source>
        <strain evidence="11 12">SYSU DXS3180</strain>
    </source>
</reference>
<evidence type="ECO:0000256" key="2">
    <source>
        <dbReference type="ARBA" id="ARBA00022448"/>
    </source>
</evidence>
<comment type="caution">
    <text evidence="11">The sequence shown here is derived from an EMBL/GenBank/DDBJ whole genome shotgun (WGS) entry which is preliminary data.</text>
</comment>